<accession>A0A4Y2FBE3</accession>
<name>A0A4Y2FBE3_ARAVE</name>
<evidence type="ECO:0000313" key="2">
    <source>
        <dbReference type="Proteomes" id="UP000499080"/>
    </source>
</evidence>
<dbReference type="AlphaFoldDB" id="A0A4Y2FBE3"/>
<dbReference type="EMBL" id="BGPR01000844">
    <property type="protein sequence ID" value="GBM37565.1"/>
    <property type="molecule type" value="Genomic_DNA"/>
</dbReference>
<sequence length="104" mass="11733">MSTFRLFQLRLSFENVTTLCTCHFRSLSRIHSTVMDELGNFDLKLSSAGHRPLVQGFMRPMGVVFDTEFINTSGSGALSRPQGPILLARVGKFRKINHSLQNFD</sequence>
<dbReference type="Proteomes" id="UP000499080">
    <property type="component" value="Unassembled WGS sequence"/>
</dbReference>
<comment type="caution">
    <text evidence="1">The sequence shown here is derived from an EMBL/GenBank/DDBJ whole genome shotgun (WGS) entry which is preliminary data.</text>
</comment>
<keyword evidence="2" id="KW-1185">Reference proteome</keyword>
<proteinExistence type="predicted"/>
<gene>
    <name evidence="1" type="ORF">AVEN_130706_1</name>
</gene>
<protein>
    <submittedName>
        <fullName evidence="1">Uncharacterized protein</fullName>
    </submittedName>
</protein>
<reference evidence="1 2" key="1">
    <citation type="journal article" date="2019" name="Sci. Rep.">
        <title>Orb-weaving spider Araneus ventricosus genome elucidates the spidroin gene catalogue.</title>
        <authorList>
            <person name="Kono N."/>
            <person name="Nakamura H."/>
            <person name="Ohtoshi R."/>
            <person name="Moran D.A.P."/>
            <person name="Shinohara A."/>
            <person name="Yoshida Y."/>
            <person name="Fujiwara M."/>
            <person name="Mori M."/>
            <person name="Tomita M."/>
            <person name="Arakawa K."/>
        </authorList>
    </citation>
    <scope>NUCLEOTIDE SEQUENCE [LARGE SCALE GENOMIC DNA]</scope>
</reference>
<evidence type="ECO:0000313" key="1">
    <source>
        <dbReference type="EMBL" id="GBM37565.1"/>
    </source>
</evidence>
<organism evidence="1 2">
    <name type="scientific">Araneus ventricosus</name>
    <name type="common">Orbweaver spider</name>
    <name type="synonym">Epeira ventricosa</name>
    <dbReference type="NCBI Taxonomy" id="182803"/>
    <lineage>
        <taxon>Eukaryota</taxon>
        <taxon>Metazoa</taxon>
        <taxon>Ecdysozoa</taxon>
        <taxon>Arthropoda</taxon>
        <taxon>Chelicerata</taxon>
        <taxon>Arachnida</taxon>
        <taxon>Araneae</taxon>
        <taxon>Araneomorphae</taxon>
        <taxon>Entelegynae</taxon>
        <taxon>Araneoidea</taxon>
        <taxon>Araneidae</taxon>
        <taxon>Araneus</taxon>
    </lineage>
</organism>
<dbReference type="OrthoDB" id="10292151at2759"/>